<evidence type="ECO:0000256" key="8">
    <source>
        <dbReference type="SAM" id="Phobius"/>
    </source>
</evidence>
<dbReference type="Gene3D" id="3.30.70.20">
    <property type="match status" value="1"/>
</dbReference>
<evidence type="ECO:0000256" key="1">
    <source>
        <dbReference type="ARBA" id="ARBA00022448"/>
    </source>
</evidence>
<evidence type="ECO:0000259" key="9">
    <source>
        <dbReference type="PROSITE" id="PS51379"/>
    </source>
</evidence>
<evidence type="ECO:0000313" key="11">
    <source>
        <dbReference type="Proteomes" id="UP001500604"/>
    </source>
</evidence>
<evidence type="ECO:0000256" key="3">
    <source>
        <dbReference type="ARBA" id="ARBA00022723"/>
    </source>
</evidence>
<dbReference type="RefSeq" id="WP_345194193.1">
    <property type="nucleotide sequence ID" value="NZ_BAABFL010000081.1"/>
</dbReference>
<keyword evidence="11" id="KW-1185">Reference proteome</keyword>
<dbReference type="Pfam" id="PF12801">
    <property type="entry name" value="Fer4_5"/>
    <property type="match status" value="2"/>
</dbReference>
<dbReference type="NCBIfam" id="NF007013">
    <property type="entry name" value="PRK09477.1"/>
    <property type="match status" value="1"/>
</dbReference>
<keyword evidence="1" id="KW-0813">Transport</keyword>
<keyword evidence="3" id="KW-0479">Metal-binding</keyword>
<evidence type="ECO:0000313" key="10">
    <source>
        <dbReference type="EMBL" id="GAA4648533.1"/>
    </source>
</evidence>
<organism evidence="10 11">
    <name type="scientific">Kistimonas scapharcae</name>
    <dbReference type="NCBI Taxonomy" id="1036133"/>
    <lineage>
        <taxon>Bacteria</taxon>
        <taxon>Pseudomonadati</taxon>
        <taxon>Pseudomonadota</taxon>
        <taxon>Gammaproteobacteria</taxon>
        <taxon>Oceanospirillales</taxon>
        <taxon>Endozoicomonadaceae</taxon>
        <taxon>Kistimonas</taxon>
    </lineage>
</organism>
<keyword evidence="8" id="KW-1133">Transmembrane helix</keyword>
<reference evidence="11" key="1">
    <citation type="journal article" date="2019" name="Int. J. Syst. Evol. Microbiol.">
        <title>The Global Catalogue of Microorganisms (GCM) 10K type strain sequencing project: providing services to taxonomists for standard genome sequencing and annotation.</title>
        <authorList>
            <consortium name="The Broad Institute Genomics Platform"/>
            <consortium name="The Broad Institute Genome Sequencing Center for Infectious Disease"/>
            <person name="Wu L."/>
            <person name="Ma J."/>
        </authorList>
    </citation>
    <scope>NUCLEOTIDE SEQUENCE [LARGE SCALE GENOMIC DNA]</scope>
    <source>
        <strain evidence="11">JCM 17805</strain>
    </source>
</reference>
<name>A0ABP8UZB5_9GAMM</name>
<evidence type="ECO:0000256" key="7">
    <source>
        <dbReference type="ARBA" id="ARBA00023014"/>
    </source>
</evidence>
<gene>
    <name evidence="10" type="primary">napH</name>
    <name evidence="10" type="ORF">GCM10023116_08020</name>
</gene>
<dbReference type="PROSITE" id="PS51379">
    <property type="entry name" value="4FE4S_FER_2"/>
    <property type="match status" value="1"/>
</dbReference>
<dbReference type="InterPro" id="IPR017896">
    <property type="entry name" value="4Fe4S_Fe-S-bd"/>
</dbReference>
<sequence>MNTWPGKEAIVVKGWLKAHQWLLLRRLSQLAVMGLFLLGPLAGVWWLKGNLSASVVLDTVPLADPLAVLQSLLGGHVPEWAALTGAVIVGGFYALAGGRVFCSWVCPVNMITDAAASLRRKLGIRTSHKLSRNARLWLLGTVLLTPVATGLLAWEWINPVSQLSRGLLFGMGTGWFLVMAVFLLDLLVTRHGWCGHLCPLGAFYAQLGRISPLRVSATRRQQCDDCMDCYAVCPEAQILPPALKGEAKGLGPELIATDCTRCGRCIDVCARDVFEFRTRFSRQAEKH</sequence>
<dbReference type="PANTHER" id="PTHR30176:SF3">
    <property type="entry name" value="FERREDOXIN-TYPE PROTEIN NAPH"/>
    <property type="match status" value="1"/>
</dbReference>
<dbReference type="Proteomes" id="UP001500604">
    <property type="component" value="Unassembled WGS sequence"/>
</dbReference>
<evidence type="ECO:0000256" key="4">
    <source>
        <dbReference type="ARBA" id="ARBA00022737"/>
    </source>
</evidence>
<comment type="caution">
    <text evidence="10">The sequence shown here is derived from an EMBL/GenBank/DDBJ whole genome shotgun (WGS) entry which is preliminary data.</text>
</comment>
<evidence type="ECO:0000256" key="5">
    <source>
        <dbReference type="ARBA" id="ARBA00022982"/>
    </source>
</evidence>
<feature type="transmembrane region" description="Helical" evidence="8">
    <location>
        <begin position="80"/>
        <end position="102"/>
    </location>
</feature>
<dbReference type="PROSITE" id="PS00198">
    <property type="entry name" value="4FE4S_FER_1"/>
    <property type="match status" value="1"/>
</dbReference>
<keyword evidence="6" id="KW-0408">Iron</keyword>
<dbReference type="SUPFAM" id="SSF54862">
    <property type="entry name" value="4Fe-4S ferredoxins"/>
    <property type="match status" value="1"/>
</dbReference>
<keyword evidence="5" id="KW-0249">Electron transport</keyword>
<keyword evidence="7" id="KW-0411">Iron-sulfur</keyword>
<dbReference type="NCBIfam" id="TIGR02163">
    <property type="entry name" value="napH"/>
    <property type="match status" value="1"/>
</dbReference>
<dbReference type="InterPro" id="IPR011886">
    <property type="entry name" value="NapH_MauN"/>
</dbReference>
<accession>A0ABP8UZB5</accession>
<feature type="transmembrane region" description="Helical" evidence="8">
    <location>
        <begin position="27"/>
        <end position="47"/>
    </location>
</feature>
<evidence type="ECO:0000256" key="6">
    <source>
        <dbReference type="ARBA" id="ARBA00023004"/>
    </source>
</evidence>
<feature type="transmembrane region" description="Helical" evidence="8">
    <location>
        <begin position="136"/>
        <end position="154"/>
    </location>
</feature>
<dbReference type="EMBL" id="BAABFL010000081">
    <property type="protein sequence ID" value="GAA4648533.1"/>
    <property type="molecule type" value="Genomic_DNA"/>
</dbReference>
<keyword evidence="2" id="KW-0004">4Fe-4S</keyword>
<dbReference type="Pfam" id="PF12838">
    <property type="entry name" value="Fer4_7"/>
    <property type="match status" value="1"/>
</dbReference>
<dbReference type="InterPro" id="IPR051684">
    <property type="entry name" value="Electron_Trans/Redox"/>
</dbReference>
<keyword evidence="8" id="KW-0472">Membrane</keyword>
<protein>
    <submittedName>
        <fullName evidence="10">Quinol dehydrogenase ferredoxin subunit NapH</fullName>
    </submittedName>
</protein>
<keyword evidence="8" id="KW-0812">Transmembrane</keyword>
<proteinExistence type="predicted"/>
<keyword evidence="4" id="KW-0677">Repeat</keyword>
<dbReference type="PANTHER" id="PTHR30176">
    <property type="entry name" value="FERREDOXIN-TYPE PROTEIN NAPH"/>
    <property type="match status" value="1"/>
</dbReference>
<dbReference type="InterPro" id="IPR017900">
    <property type="entry name" value="4Fe4S_Fe_S_CS"/>
</dbReference>
<feature type="domain" description="4Fe-4S ferredoxin-type" evidence="9">
    <location>
        <begin position="250"/>
        <end position="279"/>
    </location>
</feature>
<feature type="transmembrane region" description="Helical" evidence="8">
    <location>
        <begin position="166"/>
        <end position="188"/>
    </location>
</feature>
<evidence type="ECO:0000256" key="2">
    <source>
        <dbReference type="ARBA" id="ARBA00022485"/>
    </source>
</evidence>